<gene>
    <name evidence="1" type="ORF">K469DRAFT_689834</name>
</gene>
<protein>
    <submittedName>
        <fullName evidence="1">Uncharacterized protein</fullName>
    </submittedName>
</protein>
<proteinExistence type="predicted"/>
<reference evidence="1" key="1">
    <citation type="journal article" date="2020" name="Stud. Mycol.">
        <title>101 Dothideomycetes genomes: a test case for predicting lifestyles and emergence of pathogens.</title>
        <authorList>
            <person name="Haridas S."/>
            <person name="Albert R."/>
            <person name="Binder M."/>
            <person name="Bloem J."/>
            <person name="Labutti K."/>
            <person name="Salamov A."/>
            <person name="Andreopoulos B."/>
            <person name="Baker S."/>
            <person name="Barry K."/>
            <person name="Bills G."/>
            <person name="Bluhm B."/>
            <person name="Cannon C."/>
            <person name="Castanera R."/>
            <person name="Culley D."/>
            <person name="Daum C."/>
            <person name="Ezra D."/>
            <person name="Gonzalez J."/>
            <person name="Henrissat B."/>
            <person name="Kuo A."/>
            <person name="Liang C."/>
            <person name="Lipzen A."/>
            <person name="Lutzoni F."/>
            <person name="Magnuson J."/>
            <person name="Mondo S."/>
            <person name="Nolan M."/>
            <person name="Ohm R."/>
            <person name="Pangilinan J."/>
            <person name="Park H.-J."/>
            <person name="Ramirez L."/>
            <person name="Alfaro M."/>
            <person name="Sun H."/>
            <person name="Tritt A."/>
            <person name="Yoshinaga Y."/>
            <person name="Zwiers L.-H."/>
            <person name="Turgeon B."/>
            <person name="Goodwin S."/>
            <person name="Spatafora J."/>
            <person name="Crous P."/>
            <person name="Grigoriev I."/>
        </authorList>
    </citation>
    <scope>NUCLEOTIDE SEQUENCE</scope>
    <source>
        <strain evidence="1">CBS 207.26</strain>
    </source>
</reference>
<evidence type="ECO:0000313" key="1">
    <source>
        <dbReference type="EMBL" id="KAF2183699.1"/>
    </source>
</evidence>
<dbReference type="Proteomes" id="UP000800200">
    <property type="component" value="Unassembled WGS sequence"/>
</dbReference>
<accession>A0A6A6DZI3</accession>
<organism evidence="1 2">
    <name type="scientific">Zopfia rhizophila CBS 207.26</name>
    <dbReference type="NCBI Taxonomy" id="1314779"/>
    <lineage>
        <taxon>Eukaryota</taxon>
        <taxon>Fungi</taxon>
        <taxon>Dikarya</taxon>
        <taxon>Ascomycota</taxon>
        <taxon>Pezizomycotina</taxon>
        <taxon>Dothideomycetes</taxon>
        <taxon>Dothideomycetes incertae sedis</taxon>
        <taxon>Zopfiaceae</taxon>
        <taxon>Zopfia</taxon>
    </lineage>
</organism>
<dbReference type="AlphaFoldDB" id="A0A6A6DZI3"/>
<dbReference type="EMBL" id="ML994641">
    <property type="protein sequence ID" value="KAF2183699.1"/>
    <property type="molecule type" value="Genomic_DNA"/>
</dbReference>
<name>A0A6A6DZI3_9PEZI</name>
<evidence type="ECO:0000313" key="2">
    <source>
        <dbReference type="Proteomes" id="UP000800200"/>
    </source>
</evidence>
<sequence length="165" mass="18933">MRKLRREGAPYLHKMSSFRTVGHRLQSNLNEPKWLDFTQFKFNSYFAGILPDAHEGYSRRATVGTVLPRYDAAIHFSYQLVHPIDLLNRSPFLTGLYDSKGFNERRYAPVLLNPRGLSSRPWPQSGKSGILFLSRNGAVPRICWIVSVESEPEANTRGPMPRRQT</sequence>
<keyword evidence="2" id="KW-1185">Reference proteome</keyword>